<dbReference type="Pfam" id="PF00999">
    <property type="entry name" value="Na_H_Exchanger"/>
    <property type="match status" value="1"/>
</dbReference>
<feature type="transmembrane region" description="Helical" evidence="7">
    <location>
        <begin position="289"/>
        <end position="309"/>
    </location>
</feature>
<evidence type="ECO:0000313" key="9">
    <source>
        <dbReference type="EMBL" id="MBS2545712.1"/>
    </source>
</evidence>
<accession>A0ABS5KHA1</accession>
<feature type="transmembrane region" description="Helical" evidence="7">
    <location>
        <begin position="40"/>
        <end position="58"/>
    </location>
</feature>
<evidence type="ECO:0000259" key="8">
    <source>
        <dbReference type="Pfam" id="PF00999"/>
    </source>
</evidence>
<feature type="transmembrane region" description="Helical" evidence="7">
    <location>
        <begin position="359"/>
        <end position="376"/>
    </location>
</feature>
<keyword evidence="2" id="KW-0813">Transport</keyword>
<dbReference type="RefSeq" id="WP_212007373.1">
    <property type="nucleotide sequence ID" value="NZ_JAAFYZ010000005.1"/>
</dbReference>
<dbReference type="Proteomes" id="UP000730482">
    <property type="component" value="Unassembled WGS sequence"/>
</dbReference>
<dbReference type="EMBL" id="JAAFYZ010000005">
    <property type="protein sequence ID" value="MBS2545712.1"/>
    <property type="molecule type" value="Genomic_DNA"/>
</dbReference>
<organism evidence="9 10">
    <name type="scientific">Catenulispora pinistramenti</name>
    <dbReference type="NCBI Taxonomy" id="2705254"/>
    <lineage>
        <taxon>Bacteria</taxon>
        <taxon>Bacillati</taxon>
        <taxon>Actinomycetota</taxon>
        <taxon>Actinomycetes</taxon>
        <taxon>Catenulisporales</taxon>
        <taxon>Catenulisporaceae</taxon>
        <taxon>Catenulispora</taxon>
    </lineage>
</organism>
<keyword evidence="10" id="KW-1185">Reference proteome</keyword>
<gene>
    <name evidence="9" type="ORF">KGQ19_02400</name>
</gene>
<dbReference type="InterPro" id="IPR050794">
    <property type="entry name" value="CPA2_transporter"/>
</dbReference>
<feature type="transmembrane region" description="Helical" evidence="7">
    <location>
        <begin position="70"/>
        <end position="86"/>
    </location>
</feature>
<keyword evidence="6 7" id="KW-0472">Membrane</keyword>
<feature type="transmembrane region" description="Helical" evidence="7">
    <location>
        <begin position="142"/>
        <end position="161"/>
    </location>
</feature>
<feature type="domain" description="Cation/H+ exchanger transmembrane" evidence="8">
    <location>
        <begin position="16"/>
        <end position="396"/>
    </location>
</feature>
<feature type="transmembrane region" description="Helical" evidence="7">
    <location>
        <begin position="259"/>
        <end position="277"/>
    </location>
</feature>
<feature type="transmembrane region" description="Helical" evidence="7">
    <location>
        <begin position="202"/>
        <end position="221"/>
    </location>
</feature>
<keyword evidence="3 7" id="KW-0812">Transmembrane</keyword>
<evidence type="ECO:0000256" key="5">
    <source>
        <dbReference type="ARBA" id="ARBA00023065"/>
    </source>
</evidence>
<evidence type="ECO:0000313" key="10">
    <source>
        <dbReference type="Proteomes" id="UP000730482"/>
    </source>
</evidence>
<evidence type="ECO:0000256" key="6">
    <source>
        <dbReference type="ARBA" id="ARBA00023136"/>
    </source>
</evidence>
<sequence>MSATALAPRFFIAVVVILLFCRLVSWAIGRAGQPPVVGEMVAGVLLGPSLLGAVAPRLEHELFPAALKPVLYVAGQIGLVAFMFQAGHEFRSHLDRRIARAAAVVSGAGILAPLVLGTLLAFGAHGRVGIFVPGVRPAVTASFVGVALAITAFPMLARIITERGLAGTRYGSLALASGAIDDVVAWCLLAGVLAMASGRPKPIVVAVGGIVLFALLVFYAARPLLARVLRPGTVATDGQVLIVVAVLFAAAWFTDEIGLYSVFGAFCVGLVMPRGVAAERAVTTVSTSNRIIFLPMFFVYSGLNTRFGLLGNRSLLVFSVLAVVVAVVGKFGACWLAARAGGQDRATALRLGALMNARGLMQLIALNVGLQAGIINSELFTALVLVALVTTLMAAPALTLLDRTLPIPAEGGAGEPEAELAVASG</sequence>
<comment type="caution">
    <text evidence="9">The sequence shown here is derived from an EMBL/GenBank/DDBJ whole genome shotgun (WGS) entry which is preliminary data.</text>
</comment>
<dbReference type="PANTHER" id="PTHR32468:SF0">
    <property type="entry name" value="K(+)_H(+) ANTIPORTER 1"/>
    <property type="match status" value="1"/>
</dbReference>
<feature type="transmembrane region" description="Helical" evidence="7">
    <location>
        <begin position="233"/>
        <end position="253"/>
    </location>
</feature>
<feature type="transmembrane region" description="Helical" evidence="7">
    <location>
        <begin position="6"/>
        <end position="28"/>
    </location>
</feature>
<evidence type="ECO:0000256" key="4">
    <source>
        <dbReference type="ARBA" id="ARBA00022989"/>
    </source>
</evidence>
<dbReference type="InterPro" id="IPR006153">
    <property type="entry name" value="Cation/H_exchanger_TM"/>
</dbReference>
<feature type="transmembrane region" description="Helical" evidence="7">
    <location>
        <begin position="98"/>
        <end position="122"/>
    </location>
</feature>
<reference evidence="9 10" key="1">
    <citation type="submission" date="2020-02" db="EMBL/GenBank/DDBJ databases">
        <title>Acidophilic actinobacteria isolated from forest soil.</title>
        <authorList>
            <person name="Golinska P."/>
        </authorList>
    </citation>
    <scope>NUCLEOTIDE SEQUENCE [LARGE SCALE GENOMIC DNA]</scope>
    <source>
        <strain evidence="9 10">NL8</strain>
    </source>
</reference>
<evidence type="ECO:0000256" key="3">
    <source>
        <dbReference type="ARBA" id="ARBA00022692"/>
    </source>
</evidence>
<comment type="subcellular location">
    <subcellularLocation>
        <location evidence="1">Membrane</location>
        <topology evidence="1">Multi-pass membrane protein</topology>
    </subcellularLocation>
</comment>
<proteinExistence type="predicted"/>
<feature type="transmembrane region" description="Helical" evidence="7">
    <location>
        <begin position="382"/>
        <end position="401"/>
    </location>
</feature>
<dbReference type="PANTHER" id="PTHR32468">
    <property type="entry name" value="CATION/H + ANTIPORTER"/>
    <property type="match status" value="1"/>
</dbReference>
<feature type="transmembrane region" description="Helical" evidence="7">
    <location>
        <begin position="315"/>
        <end position="338"/>
    </location>
</feature>
<evidence type="ECO:0000256" key="2">
    <source>
        <dbReference type="ARBA" id="ARBA00022448"/>
    </source>
</evidence>
<name>A0ABS5KHA1_9ACTN</name>
<dbReference type="Gene3D" id="1.20.1530.20">
    <property type="match status" value="1"/>
</dbReference>
<evidence type="ECO:0000256" key="1">
    <source>
        <dbReference type="ARBA" id="ARBA00004141"/>
    </source>
</evidence>
<feature type="transmembrane region" description="Helical" evidence="7">
    <location>
        <begin position="173"/>
        <end position="196"/>
    </location>
</feature>
<dbReference type="InterPro" id="IPR038770">
    <property type="entry name" value="Na+/solute_symporter_sf"/>
</dbReference>
<evidence type="ECO:0000256" key="7">
    <source>
        <dbReference type="SAM" id="Phobius"/>
    </source>
</evidence>
<protein>
    <submittedName>
        <fullName evidence="9">Cation:proton antiporter</fullName>
    </submittedName>
</protein>
<keyword evidence="5" id="KW-0406">Ion transport</keyword>
<keyword evidence="4 7" id="KW-1133">Transmembrane helix</keyword>